<evidence type="ECO:0000256" key="2">
    <source>
        <dbReference type="SAM" id="Phobius"/>
    </source>
</evidence>
<keyword evidence="2" id="KW-1133">Transmembrane helix</keyword>
<name>I3R7R1_HALMT</name>
<dbReference type="RefSeq" id="WP_004060053.1">
    <property type="nucleotide sequence ID" value="NC_017941.2"/>
</dbReference>
<dbReference type="EMBL" id="CP007551">
    <property type="protein sequence ID" value="AHZ23641.1"/>
    <property type="molecule type" value="Genomic_DNA"/>
</dbReference>
<dbReference type="EMBL" id="CP001868">
    <property type="protein sequence ID" value="AFK20271.1"/>
    <property type="molecule type" value="Genomic_DNA"/>
</dbReference>
<dbReference type="GeneID" id="40157515"/>
<evidence type="ECO:0000256" key="1">
    <source>
        <dbReference type="SAM" id="MobiDB-lite"/>
    </source>
</evidence>
<gene>
    <name evidence="3" type="ordered locus">HFX_2593</name>
    <name evidence="4" type="ORF">BM92_13765</name>
    <name evidence="5" type="ORF">C439_14744</name>
    <name evidence="6" type="ORF">E6P09_13820</name>
</gene>
<evidence type="ECO:0000313" key="10">
    <source>
        <dbReference type="Proteomes" id="UP000299011"/>
    </source>
</evidence>
<evidence type="ECO:0000313" key="7">
    <source>
        <dbReference type="Proteomes" id="UP000006469"/>
    </source>
</evidence>
<keyword evidence="2" id="KW-0812">Transmembrane</keyword>
<accession>I3R7R1</accession>
<dbReference type="PaxDb" id="523841-HFX_2593"/>
<keyword evidence="2" id="KW-0472">Membrane</keyword>
<dbReference type="HOGENOM" id="CLU_2353164_0_0_2"/>
<dbReference type="EMBL" id="CP039139">
    <property type="protein sequence ID" value="QCQ76294.1"/>
    <property type="molecule type" value="Genomic_DNA"/>
</dbReference>
<dbReference type="EMBL" id="AOLO01000012">
    <property type="protein sequence ID" value="ELZ99126.1"/>
    <property type="molecule type" value="Genomic_DNA"/>
</dbReference>
<feature type="transmembrane region" description="Helical" evidence="2">
    <location>
        <begin position="6"/>
        <end position="23"/>
    </location>
</feature>
<dbReference type="KEGG" id="hme:HFX_2593"/>
<reference evidence="3" key="1">
    <citation type="journal article" date="2012" name="Appl. Environ. Microbiol.">
        <title>Identification of the haloarchaeal phasin (PhaP) that functions in polyhydroxyalkanoate accumulation and granule formation in Haloferax mediterranei.</title>
        <authorList>
            <person name="Cai S."/>
            <person name="Cai L."/>
            <person name="Liu H."/>
            <person name="Liu X."/>
            <person name="Han J."/>
            <person name="Zhou J."/>
            <person name="Xiang H."/>
        </authorList>
    </citation>
    <scope>NUCLEOTIDE SEQUENCE</scope>
    <source>
        <strain evidence="3">CGMCC 1.2087</strain>
    </source>
</reference>
<feature type="transmembrane region" description="Helical" evidence="2">
    <location>
        <begin position="35"/>
        <end position="54"/>
    </location>
</feature>
<evidence type="ECO:0000313" key="8">
    <source>
        <dbReference type="Proteomes" id="UP000011603"/>
    </source>
</evidence>
<reference evidence="3" key="5">
    <citation type="submission" date="2014-05" db="EMBL/GenBank/DDBJ databases">
        <authorList>
            <person name="Wang L."/>
            <person name="Yang H."/>
            <person name="Xiang H."/>
        </authorList>
    </citation>
    <scope>NUCLEOTIDE SEQUENCE</scope>
    <source>
        <strain evidence="3">CGMCC 1.2087</strain>
    </source>
</reference>
<feature type="transmembrane region" description="Helical" evidence="2">
    <location>
        <begin position="66"/>
        <end position="87"/>
    </location>
</feature>
<reference evidence="3 7" key="2">
    <citation type="journal article" date="2012" name="J. Bacteriol.">
        <title>Complete genome sequence of the metabolically versatile halophilic archaeon Haloferax mediterranei, a poly(3-hydroxybutyrate-co-3-hydroxyvalerate) producer.</title>
        <authorList>
            <person name="Han J."/>
            <person name="Zhang F."/>
            <person name="Hou J."/>
            <person name="Liu X."/>
            <person name="Li M."/>
            <person name="Liu H."/>
            <person name="Cai L."/>
            <person name="Zhang B."/>
            <person name="Chen Y."/>
            <person name="Zhou J."/>
            <person name="Hu S."/>
            <person name="Xiang H."/>
        </authorList>
    </citation>
    <scope>NUCLEOTIDE SEQUENCE [LARGE SCALE GENOMIC DNA]</scope>
    <source>
        <strain evidence="7">ATCC 33500 / DSM 1411 / JCM 8866 / NBRC 14739 / NCIMB 2177 / R-4</strain>
        <strain evidence="3">CGMCC 1.2087</strain>
    </source>
</reference>
<evidence type="ECO:0000313" key="3">
    <source>
        <dbReference type="EMBL" id="AFK20271.1"/>
    </source>
</evidence>
<dbReference type="OrthoDB" id="293355at2157"/>
<dbReference type="eggNOG" id="arCOG13623">
    <property type="taxonomic scope" value="Archaea"/>
</dbReference>
<reference evidence="5 8" key="3">
    <citation type="journal article" date="2014" name="PLoS Genet.">
        <title>Phylogenetically driven sequencing of extremely halophilic archaea reveals strategies for static and dynamic osmo-response.</title>
        <authorList>
            <person name="Becker E.A."/>
            <person name="Seitzer P.M."/>
            <person name="Tritt A."/>
            <person name="Larsen D."/>
            <person name="Krusor M."/>
            <person name="Yao A.I."/>
            <person name="Wu D."/>
            <person name="Madern D."/>
            <person name="Eisen J.A."/>
            <person name="Darling A.E."/>
            <person name="Facciotti M.T."/>
        </authorList>
    </citation>
    <scope>NUCLEOTIDE SEQUENCE [LARGE SCALE GENOMIC DNA]</scope>
    <source>
        <strain evidence="5">ATCC 33500</strain>
        <strain evidence="8">ATCC 33500 / DSM 1411 / JCM 8866 / NBRC 14739 / NCIMB 2177 / R-4</strain>
    </source>
</reference>
<reference evidence="6 10" key="6">
    <citation type="submission" date="2019-04" db="EMBL/GenBank/DDBJ databases">
        <title>Methylomes of two halophilic Archaea, Haloarcula marismortui and Haloferax mediterranei.</title>
        <authorList>
            <person name="DasSarma S."/>
            <person name="DasSarma P."/>
            <person name="DasSarma S."/>
            <person name="Fomenkov A."/>
            <person name="Vincze T."/>
            <person name="Anton B.P."/>
            <person name="Roberts R.J."/>
        </authorList>
    </citation>
    <scope>NUCLEOTIDE SEQUENCE [LARGE SCALE GENOMIC DNA]</scope>
    <source>
        <strain evidence="6">ATCC 33500</strain>
        <strain evidence="10">ATCC 33500 / DSM 1411 / JCM 8866 / NBRC 14739 / NCIMB 2177 / R-4</strain>
    </source>
</reference>
<dbReference type="AlphaFoldDB" id="I3R7R1"/>
<proteinExistence type="predicted"/>
<dbReference type="PATRIC" id="fig|523841.21.peg.2974"/>
<evidence type="ECO:0000313" key="6">
    <source>
        <dbReference type="EMBL" id="QCQ76294.1"/>
    </source>
</evidence>
<reference evidence="4 9" key="4">
    <citation type="submission" date="2014-04" db="EMBL/GenBank/DDBJ databases">
        <title>Transcriptional profiles of Haloferax mediterranei on the basis of nitrogen availability.</title>
        <authorList>
            <person name="Bautista V."/>
        </authorList>
    </citation>
    <scope>NUCLEOTIDE SEQUENCE [LARGE SCALE GENOMIC DNA]</scope>
    <source>
        <strain evidence="4">ATCC 33500</strain>
        <strain evidence="9">ATCC 33500 / DSM 1411 / JCM 8866 / NBRC 14739 / NCIMB 2177 / R-4</strain>
    </source>
</reference>
<feature type="region of interest" description="Disordered" evidence="1">
    <location>
        <begin position="90"/>
        <end position="109"/>
    </location>
</feature>
<keyword evidence="8" id="KW-1185">Reference proteome</keyword>
<sequence>MIPELGDSWLLLAYALILGGVVIQYTRGKLPFHRTVLLVSVSFTWLSYALFQVQHGLVPTGTTLSYALHGVALVLLVVGLYGLYWWWRHRDDDGDDRDSGRVEVAVRRD</sequence>
<evidence type="ECO:0000313" key="4">
    <source>
        <dbReference type="EMBL" id="AHZ23641.1"/>
    </source>
</evidence>
<evidence type="ECO:0000313" key="9">
    <source>
        <dbReference type="Proteomes" id="UP000027075"/>
    </source>
</evidence>
<protein>
    <submittedName>
        <fullName evidence="3">Uncharacterized protein</fullName>
    </submittedName>
</protein>
<dbReference type="Proteomes" id="UP000027075">
    <property type="component" value="Chromosome"/>
</dbReference>
<evidence type="ECO:0000313" key="5">
    <source>
        <dbReference type="EMBL" id="ELZ99126.1"/>
    </source>
</evidence>
<dbReference type="Proteomes" id="UP000299011">
    <property type="component" value="Chromosome"/>
</dbReference>
<organism evidence="3 7">
    <name type="scientific">Haloferax mediterranei (strain ATCC 33500 / DSM 1411 / JCM 8866 / NBRC 14739 / NCIMB 2177 / R-4)</name>
    <name type="common">Halobacterium mediterranei</name>
    <dbReference type="NCBI Taxonomy" id="523841"/>
    <lineage>
        <taxon>Archaea</taxon>
        <taxon>Methanobacteriati</taxon>
        <taxon>Methanobacteriota</taxon>
        <taxon>Stenosarchaea group</taxon>
        <taxon>Halobacteria</taxon>
        <taxon>Halobacteriales</taxon>
        <taxon>Haloferacaceae</taxon>
        <taxon>Haloferax</taxon>
    </lineage>
</organism>
<dbReference type="Proteomes" id="UP000006469">
    <property type="component" value="Chromosome"/>
</dbReference>
<dbReference type="Proteomes" id="UP000011603">
    <property type="component" value="Unassembled WGS sequence"/>
</dbReference>